<dbReference type="PANTHER" id="PTHR12369:SF11">
    <property type="entry name" value="HEXOSYLTRANSFERASE"/>
    <property type="match status" value="1"/>
</dbReference>
<evidence type="ECO:0000313" key="14">
    <source>
        <dbReference type="Proteomes" id="UP000030746"/>
    </source>
</evidence>
<dbReference type="HOGENOM" id="CLU_016244_2_0_1"/>
<dbReference type="Proteomes" id="UP000030746">
    <property type="component" value="Unassembled WGS sequence"/>
</dbReference>
<gene>
    <name evidence="13" type="ORF">LOTGIDRAFT_173438</name>
</gene>
<evidence type="ECO:0000259" key="12">
    <source>
        <dbReference type="Pfam" id="PF02434"/>
    </source>
</evidence>
<dbReference type="AlphaFoldDB" id="V4B1E1"/>
<proteinExistence type="inferred from homology"/>
<evidence type="ECO:0000256" key="10">
    <source>
        <dbReference type="RuleBase" id="RU364016"/>
    </source>
</evidence>
<keyword evidence="3" id="KW-0328">Glycosyltransferase</keyword>
<dbReference type="InterPro" id="IPR029044">
    <property type="entry name" value="Nucleotide-diphossugar_trans"/>
</dbReference>
<dbReference type="CTD" id="20242376"/>
<keyword evidence="8 10" id="KW-0333">Golgi apparatus</keyword>
<evidence type="ECO:0000256" key="3">
    <source>
        <dbReference type="ARBA" id="ARBA00022676"/>
    </source>
</evidence>
<keyword evidence="5" id="KW-0812">Transmembrane</keyword>
<organism evidence="13 14">
    <name type="scientific">Lottia gigantea</name>
    <name type="common">Giant owl limpet</name>
    <dbReference type="NCBI Taxonomy" id="225164"/>
    <lineage>
        <taxon>Eukaryota</taxon>
        <taxon>Metazoa</taxon>
        <taxon>Spiralia</taxon>
        <taxon>Lophotrochozoa</taxon>
        <taxon>Mollusca</taxon>
        <taxon>Gastropoda</taxon>
        <taxon>Patellogastropoda</taxon>
        <taxon>Lottioidea</taxon>
        <taxon>Lottiidae</taxon>
        <taxon>Lottia</taxon>
    </lineage>
</organism>
<dbReference type="STRING" id="225164.V4B1E1"/>
<keyword evidence="9" id="KW-0472">Membrane</keyword>
<dbReference type="InterPro" id="IPR003378">
    <property type="entry name" value="Fringe-like_glycosylTrfase"/>
</dbReference>
<dbReference type="SUPFAM" id="SSF53448">
    <property type="entry name" value="Nucleotide-diphospho-sugar transferases"/>
    <property type="match status" value="1"/>
</dbReference>
<accession>V4B1E1</accession>
<keyword evidence="6 10" id="KW-0735">Signal-anchor</keyword>
<dbReference type="Pfam" id="PF05679">
    <property type="entry name" value="CHGN"/>
    <property type="match status" value="1"/>
</dbReference>
<dbReference type="InterPro" id="IPR008428">
    <property type="entry name" value="Chond_GalNAc"/>
</dbReference>
<dbReference type="GO" id="GO:0047238">
    <property type="term" value="F:glucuronosyl-N-acetylgalactosaminyl-proteoglycan 4-beta-N-acetylgalactosaminyltransferase activity"/>
    <property type="evidence" value="ECO:0007669"/>
    <property type="project" value="TreeGrafter"/>
</dbReference>
<dbReference type="EC" id="2.4.1.-" evidence="10"/>
<feature type="domain" description="Fringe-like glycosyltransferase" evidence="12">
    <location>
        <begin position="36"/>
        <end position="208"/>
    </location>
</feature>
<sequence length="675" mass="78782">MCVAGYILGCTYRLYSQNYICFDVREEENEIVNNLLMVAVKSTRRYLIRYGDTIMKTWGSDIPGHVLFFLNNKPYKGDLPVITLSDVHNGSTSVEKTFSILKTLSAAYSKQYEWFLIIEDQTFVHPERLESFLRKVNSRKNWYMGRLMKSEWYCESETGILLSRHAVNMIVPHLDQCVQKTESTEDDVVLGSCIKQYLDISCTGSVEFGEMFVNNRGGLFYSDKINSDLAFLIHPILRPTSMYQWARYFQNRNAVRQRIKLMDLQQEILLMNFDEENIKDEGSDETNPDSEPEVDEYGDTMEIGDENEVFNDTERDKMDNDFNSRVGEDDYPYNFWTLIQNNSNLHARNTHKAARKAVHSLVSNKNWILSPTKYIRFSSGRTVENIIIAKNDMERTVASFHTYQKYTEPEVKFDDVDDTDTIWVILPLFKKVRAFRIFLDMFADAVAKYNGQVHLRVVLNVDVDGEWKINRAYARQMQDRINLELIIATAKFDRGTAKALGTRDLPNSSLLVFIDVDIYMDKSFLTRVRWNTIYNRQVYFPICFSQYHPKIICFQQEKCQINVKNLENRYGFWRDFGYGMVSMYKVDYQRVGGFDLTIKGWGYEDVDLNSRSVFHGLTVFRAVDPSLVHIYHKKQCAKSLPTVRRYSCLMSDKMQLGYVGELSKIVESIQNTKTK</sequence>
<name>V4B1E1_LOTGI</name>
<dbReference type="OrthoDB" id="431432at2759"/>
<dbReference type="OMA" id="ANIFCWR"/>
<dbReference type="RefSeq" id="XP_009049168.1">
    <property type="nucleotide sequence ID" value="XM_009050920.1"/>
</dbReference>
<reference evidence="13 14" key="1">
    <citation type="journal article" date="2013" name="Nature">
        <title>Insights into bilaterian evolution from three spiralian genomes.</title>
        <authorList>
            <person name="Simakov O."/>
            <person name="Marletaz F."/>
            <person name="Cho S.J."/>
            <person name="Edsinger-Gonzales E."/>
            <person name="Havlak P."/>
            <person name="Hellsten U."/>
            <person name="Kuo D.H."/>
            <person name="Larsson T."/>
            <person name="Lv J."/>
            <person name="Arendt D."/>
            <person name="Savage R."/>
            <person name="Osoegawa K."/>
            <person name="de Jong P."/>
            <person name="Grimwood J."/>
            <person name="Chapman J.A."/>
            <person name="Shapiro H."/>
            <person name="Aerts A."/>
            <person name="Otillar R.P."/>
            <person name="Terry A.Y."/>
            <person name="Boore J.L."/>
            <person name="Grigoriev I.V."/>
            <person name="Lindberg D.R."/>
            <person name="Seaver E.C."/>
            <person name="Weisblat D.A."/>
            <person name="Putnam N.H."/>
            <person name="Rokhsar D.S."/>
        </authorList>
    </citation>
    <scope>NUCLEOTIDE SEQUENCE [LARGE SCALE GENOMIC DNA]</scope>
</reference>
<evidence type="ECO:0000256" key="1">
    <source>
        <dbReference type="ARBA" id="ARBA00004447"/>
    </source>
</evidence>
<dbReference type="PANTHER" id="PTHR12369">
    <property type="entry name" value="CHONDROITIN SYNTHASE"/>
    <property type="match status" value="1"/>
</dbReference>
<evidence type="ECO:0000256" key="6">
    <source>
        <dbReference type="ARBA" id="ARBA00022968"/>
    </source>
</evidence>
<dbReference type="KEGG" id="lgi:LOTGIDRAFT_173438"/>
<evidence type="ECO:0000256" key="8">
    <source>
        <dbReference type="ARBA" id="ARBA00023034"/>
    </source>
</evidence>
<keyword evidence="4 10" id="KW-0808">Transferase</keyword>
<evidence type="ECO:0000256" key="4">
    <source>
        <dbReference type="ARBA" id="ARBA00022679"/>
    </source>
</evidence>
<dbReference type="Gene3D" id="3.90.550.50">
    <property type="match status" value="1"/>
</dbReference>
<feature type="region of interest" description="Disordered" evidence="11">
    <location>
        <begin position="277"/>
        <end position="297"/>
    </location>
</feature>
<keyword evidence="7" id="KW-1133">Transmembrane helix</keyword>
<evidence type="ECO:0000256" key="11">
    <source>
        <dbReference type="SAM" id="MobiDB-lite"/>
    </source>
</evidence>
<evidence type="ECO:0000313" key="13">
    <source>
        <dbReference type="EMBL" id="ESP00132.1"/>
    </source>
</evidence>
<dbReference type="Gene3D" id="3.90.550.10">
    <property type="entry name" value="Spore Coat Polysaccharide Biosynthesis Protein SpsA, Chain A"/>
    <property type="match status" value="1"/>
</dbReference>
<dbReference type="EMBL" id="KB200846">
    <property type="protein sequence ID" value="ESP00132.1"/>
    <property type="molecule type" value="Genomic_DNA"/>
</dbReference>
<evidence type="ECO:0000256" key="5">
    <source>
        <dbReference type="ARBA" id="ARBA00022692"/>
    </source>
</evidence>
<dbReference type="Pfam" id="PF02434">
    <property type="entry name" value="Fringe"/>
    <property type="match status" value="1"/>
</dbReference>
<dbReference type="GeneID" id="20242376"/>
<protein>
    <recommendedName>
        <fullName evidence="10">Hexosyltransferase</fullName>
        <ecNumber evidence="10">2.4.1.-</ecNumber>
    </recommendedName>
</protein>
<comment type="subcellular location">
    <subcellularLocation>
        <location evidence="1 10">Golgi apparatus</location>
        <location evidence="1 10">Golgi stack membrane</location>
        <topology evidence="1 10">Single-pass type II membrane protein</topology>
    </subcellularLocation>
</comment>
<evidence type="ECO:0000256" key="2">
    <source>
        <dbReference type="ARBA" id="ARBA00009239"/>
    </source>
</evidence>
<evidence type="ECO:0000256" key="9">
    <source>
        <dbReference type="ARBA" id="ARBA00023136"/>
    </source>
</evidence>
<keyword evidence="14" id="KW-1185">Reference proteome</keyword>
<evidence type="ECO:0000256" key="7">
    <source>
        <dbReference type="ARBA" id="ARBA00022989"/>
    </source>
</evidence>
<dbReference type="GO" id="GO:0032580">
    <property type="term" value="C:Golgi cisterna membrane"/>
    <property type="evidence" value="ECO:0007669"/>
    <property type="project" value="UniProtKB-SubCell"/>
</dbReference>
<dbReference type="InterPro" id="IPR051227">
    <property type="entry name" value="CS_glycosyltransferase"/>
</dbReference>
<comment type="similarity">
    <text evidence="2 10">Belongs to the chondroitin N-acetylgalactosaminyltransferase family.</text>
</comment>